<dbReference type="NCBIfam" id="TIGR04435">
    <property type="entry name" value="restrict_AAA_1"/>
    <property type="match status" value="1"/>
</dbReference>
<name>A0A2S9XCU0_9BACT</name>
<dbReference type="GO" id="GO:0005524">
    <property type="term" value="F:ATP binding"/>
    <property type="evidence" value="ECO:0007669"/>
    <property type="project" value="InterPro"/>
</dbReference>
<dbReference type="InterPro" id="IPR051396">
    <property type="entry name" value="Bact_Antivir_Def_Nuclease"/>
</dbReference>
<dbReference type="Pfam" id="PF13304">
    <property type="entry name" value="AAA_21"/>
    <property type="match status" value="1"/>
</dbReference>
<dbReference type="GO" id="GO:0016887">
    <property type="term" value="F:ATP hydrolysis activity"/>
    <property type="evidence" value="ECO:0007669"/>
    <property type="project" value="InterPro"/>
</dbReference>
<evidence type="ECO:0000313" key="3">
    <source>
        <dbReference type="Proteomes" id="UP000237968"/>
    </source>
</evidence>
<dbReference type="InterPro" id="IPR003593">
    <property type="entry name" value="AAA+_ATPase"/>
</dbReference>
<dbReference type="EMBL" id="PVNK01000274">
    <property type="protein sequence ID" value="PRP90665.1"/>
    <property type="molecule type" value="Genomic_DNA"/>
</dbReference>
<dbReference type="SUPFAM" id="SSF52540">
    <property type="entry name" value="P-loop containing nucleoside triphosphate hydrolases"/>
    <property type="match status" value="1"/>
</dbReference>
<protein>
    <recommendedName>
        <fullName evidence="1">AAA+ ATPase domain-containing protein</fullName>
    </recommendedName>
</protein>
<dbReference type="InterPro" id="IPR030974">
    <property type="entry name" value="Restrict_AAA"/>
</dbReference>
<comment type="caution">
    <text evidence="2">The sequence shown here is derived from an EMBL/GenBank/DDBJ whole genome shotgun (WGS) entry which is preliminary data.</text>
</comment>
<sequence>MHPLREGRVVKLISLRVFEAATCGGLLDGLELDFHADDAERAFSAMCLVGPNGSGKSQLLQVLAEVFQSIAATVVSEEERKDGNPDLRFEIIYQLQSDGAQTIVRASRRDARGVVLEREIGEDEWEPSGLDDPSTRSLVPSRIVGYTSGGNETLSLPFLLSRFHYAEAVYKEALGKQDDESKVEDTRLLLIDYGTHLEVLVSNLLLGDAPLREALLTDSPAEDLHSFRCVVQLSLPGSSRPVALTDELQNYLDRLRQCATCYEHDAKRQRWVFDFFVDDAMRQAFATLWPEGAFSLYTSVHKLAMLNDLGISKSIREAFKRETKERRFHSTLPEPPDENKVFRFERVLFRSRDQGKTVDYVSLSDGEHQFVQVMGIFAMLADPNVLFLLDEPESHFNPKWRVDFVKNLLELPTTRGRRSEGAIHQDCLLTTHAPFVISDTSRDSVLIFDKHEGRIRVTRPRIETFGSTFDAILADCFAVQPPISQLSRDLIEELLASRDVADIEERMGQLGSSVDRALVADHLRQLERERGGG</sequence>
<dbReference type="AlphaFoldDB" id="A0A2S9XCU0"/>
<accession>A0A2S9XCU0</accession>
<dbReference type="Gene3D" id="3.40.50.300">
    <property type="entry name" value="P-loop containing nucleotide triphosphate hydrolases"/>
    <property type="match status" value="1"/>
</dbReference>
<dbReference type="PANTHER" id="PTHR43581">
    <property type="entry name" value="ATP/GTP PHOSPHATASE"/>
    <property type="match status" value="1"/>
</dbReference>
<dbReference type="Proteomes" id="UP000237968">
    <property type="component" value="Unassembled WGS sequence"/>
</dbReference>
<evidence type="ECO:0000259" key="1">
    <source>
        <dbReference type="SMART" id="SM00382"/>
    </source>
</evidence>
<proteinExistence type="predicted"/>
<evidence type="ECO:0000313" key="2">
    <source>
        <dbReference type="EMBL" id="PRP90665.1"/>
    </source>
</evidence>
<gene>
    <name evidence="2" type="ORF">ENSA5_62840</name>
</gene>
<reference evidence="2 3" key="1">
    <citation type="submission" date="2018-03" db="EMBL/GenBank/DDBJ databases">
        <title>Draft Genome Sequences of the Obligatory Marine Myxobacteria Enhygromyxa salina SWB005.</title>
        <authorList>
            <person name="Poehlein A."/>
            <person name="Moghaddam J.A."/>
            <person name="Harms H."/>
            <person name="Alanjari M."/>
            <person name="Koenig G.M."/>
            <person name="Daniel R."/>
            <person name="Schaeberle T.F."/>
        </authorList>
    </citation>
    <scope>NUCLEOTIDE SEQUENCE [LARGE SCALE GENOMIC DNA]</scope>
    <source>
        <strain evidence="2 3">SWB005</strain>
    </source>
</reference>
<keyword evidence="3" id="KW-1185">Reference proteome</keyword>
<dbReference type="PANTHER" id="PTHR43581:SF4">
    <property type="entry name" value="ATP_GTP PHOSPHATASE"/>
    <property type="match status" value="1"/>
</dbReference>
<organism evidence="2 3">
    <name type="scientific">Enhygromyxa salina</name>
    <dbReference type="NCBI Taxonomy" id="215803"/>
    <lineage>
        <taxon>Bacteria</taxon>
        <taxon>Pseudomonadati</taxon>
        <taxon>Myxococcota</taxon>
        <taxon>Polyangia</taxon>
        <taxon>Nannocystales</taxon>
        <taxon>Nannocystaceae</taxon>
        <taxon>Enhygromyxa</taxon>
    </lineage>
</organism>
<feature type="domain" description="AAA+ ATPase" evidence="1">
    <location>
        <begin position="42"/>
        <end position="452"/>
    </location>
</feature>
<dbReference type="InterPro" id="IPR003959">
    <property type="entry name" value="ATPase_AAA_core"/>
</dbReference>
<dbReference type="InterPro" id="IPR027417">
    <property type="entry name" value="P-loop_NTPase"/>
</dbReference>
<dbReference type="SMART" id="SM00382">
    <property type="entry name" value="AAA"/>
    <property type="match status" value="1"/>
</dbReference>